<feature type="transmembrane region" description="Helical" evidence="1">
    <location>
        <begin position="53"/>
        <end position="73"/>
    </location>
</feature>
<evidence type="ECO:0000313" key="3">
    <source>
        <dbReference type="EMBL" id="MCK8779379.1"/>
    </source>
</evidence>
<dbReference type="RefSeq" id="WP_118852274.1">
    <property type="nucleotide sequence ID" value="NZ_JALPRY010000007.1"/>
</dbReference>
<dbReference type="EMBL" id="JALPRY010000007">
    <property type="protein sequence ID" value="MCK8779379.1"/>
    <property type="molecule type" value="Genomic_DNA"/>
</dbReference>
<feature type="transmembrane region" description="Helical" evidence="1">
    <location>
        <begin position="94"/>
        <end position="118"/>
    </location>
</feature>
<feature type="transmembrane region" description="Helical" evidence="1">
    <location>
        <begin position="12"/>
        <end position="33"/>
    </location>
</feature>
<keyword evidence="1" id="KW-1133">Transmembrane helix</keyword>
<dbReference type="InterPro" id="IPR009597">
    <property type="entry name" value="DUF1206"/>
</dbReference>
<keyword evidence="1" id="KW-0472">Membrane</keyword>
<feature type="transmembrane region" description="Helical" evidence="1">
    <location>
        <begin position="138"/>
        <end position="159"/>
    </location>
</feature>
<accession>A0ABT0ING6</accession>
<comment type="caution">
    <text evidence="3">The sequence shown here is derived from an EMBL/GenBank/DDBJ whole genome shotgun (WGS) entry which is preliminary data.</text>
</comment>
<proteinExistence type="predicted"/>
<protein>
    <submittedName>
        <fullName evidence="3">DUF1206 domain-containing protein</fullName>
    </submittedName>
</protein>
<sequence length="274" mass="29049">MTGKRLEWLARGGYAARGVVYILVAALAVLPIFGGGKADSKSALTTVLEQPFGQIWLGLIGLGLVGFILWRIAQATLDTDGHGQDLKGYVVRGGLLISAATYTGLAAYAISHALHFSLGGGSSDSRQDWTAWLMQQPFGRYVVGLVALAVIGAGGAQILKGAKRGYLKYFSHSFEHKKVLNAACIYGLVARGAVLVILGVFLAYAAFTIDPEQAGGTADALSWIRELPFGALLYLLVAVGLFAFGLYGLIASRYRMIRSPDLQRPLSAARSALG</sequence>
<gene>
    <name evidence="3" type="ORF">M0654_05205</name>
</gene>
<name>A0ABT0ING6_9HYPH</name>
<feature type="domain" description="DUF1206" evidence="2">
    <location>
        <begin position="13"/>
        <end position="76"/>
    </location>
</feature>
<keyword evidence="4" id="KW-1185">Reference proteome</keyword>
<feature type="transmembrane region" description="Helical" evidence="1">
    <location>
        <begin position="179"/>
        <end position="207"/>
    </location>
</feature>
<dbReference type="Pfam" id="PF06724">
    <property type="entry name" value="DUF1206"/>
    <property type="match status" value="3"/>
</dbReference>
<dbReference type="Proteomes" id="UP001202827">
    <property type="component" value="Unassembled WGS sequence"/>
</dbReference>
<feature type="domain" description="DUF1206" evidence="2">
    <location>
        <begin position="187"/>
        <end position="255"/>
    </location>
</feature>
<evidence type="ECO:0000256" key="1">
    <source>
        <dbReference type="SAM" id="Phobius"/>
    </source>
</evidence>
<keyword evidence="1" id="KW-0812">Transmembrane</keyword>
<evidence type="ECO:0000259" key="2">
    <source>
        <dbReference type="Pfam" id="PF06724"/>
    </source>
</evidence>
<feature type="domain" description="DUF1206" evidence="2">
    <location>
        <begin position="94"/>
        <end position="164"/>
    </location>
</feature>
<reference evidence="3 4" key="1">
    <citation type="submission" date="2022-04" db="EMBL/GenBank/DDBJ databases">
        <title>Rhizobium coralii sp. nov., isolated from coral Turbinaria peltata.</title>
        <authorList>
            <person name="Sun H."/>
        </authorList>
    </citation>
    <scope>NUCLEOTIDE SEQUENCE [LARGE SCALE GENOMIC DNA]</scope>
    <source>
        <strain evidence="3 4">NTR19</strain>
    </source>
</reference>
<feature type="transmembrane region" description="Helical" evidence="1">
    <location>
        <begin position="227"/>
        <end position="250"/>
    </location>
</feature>
<evidence type="ECO:0000313" key="4">
    <source>
        <dbReference type="Proteomes" id="UP001202827"/>
    </source>
</evidence>
<organism evidence="3 4">
    <name type="scientific">Neorhizobium turbinariae</name>
    <dbReference type="NCBI Taxonomy" id="2937795"/>
    <lineage>
        <taxon>Bacteria</taxon>
        <taxon>Pseudomonadati</taxon>
        <taxon>Pseudomonadota</taxon>
        <taxon>Alphaproteobacteria</taxon>
        <taxon>Hyphomicrobiales</taxon>
        <taxon>Rhizobiaceae</taxon>
        <taxon>Rhizobium/Agrobacterium group</taxon>
        <taxon>Neorhizobium</taxon>
    </lineage>
</organism>